<dbReference type="Pfam" id="PF08449">
    <property type="entry name" value="UAA"/>
    <property type="match status" value="1"/>
</dbReference>
<accession>B7FRY3</accession>
<feature type="transmembrane region" description="Helical" evidence="7">
    <location>
        <begin position="329"/>
        <end position="350"/>
    </location>
</feature>
<evidence type="ECO:0000256" key="3">
    <source>
        <dbReference type="ARBA" id="ARBA00022692"/>
    </source>
</evidence>
<proteinExistence type="predicted"/>
<evidence type="ECO:0000256" key="7">
    <source>
        <dbReference type="SAM" id="Phobius"/>
    </source>
</evidence>
<feature type="region of interest" description="Disordered" evidence="6">
    <location>
        <begin position="1"/>
        <end position="29"/>
    </location>
</feature>
<dbReference type="AlphaFoldDB" id="B7FRY3"/>
<evidence type="ECO:0000256" key="4">
    <source>
        <dbReference type="ARBA" id="ARBA00022989"/>
    </source>
</evidence>
<evidence type="ECO:0000256" key="2">
    <source>
        <dbReference type="ARBA" id="ARBA00022448"/>
    </source>
</evidence>
<dbReference type="InParanoid" id="B7FRY3"/>
<dbReference type="RefSeq" id="XP_002177881.1">
    <property type="nucleotide sequence ID" value="XM_002177845.1"/>
</dbReference>
<evidence type="ECO:0000313" key="8">
    <source>
        <dbReference type="EMBL" id="EEC50695.1"/>
    </source>
</evidence>
<feature type="transmembrane region" description="Helical" evidence="7">
    <location>
        <begin position="370"/>
        <end position="393"/>
    </location>
</feature>
<keyword evidence="5 7" id="KW-0472">Membrane</keyword>
<evidence type="ECO:0000313" key="9">
    <source>
        <dbReference type="Proteomes" id="UP000000759"/>
    </source>
</evidence>
<dbReference type="GeneID" id="7197098"/>
<dbReference type="GO" id="GO:0000139">
    <property type="term" value="C:Golgi membrane"/>
    <property type="evidence" value="ECO:0007669"/>
    <property type="project" value="TreeGrafter"/>
</dbReference>
<feature type="transmembrane region" description="Helical" evidence="7">
    <location>
        <begin position="107"/>
        <end position="128"/>
    </location>
</feature>
<keyword evidence="3 7" id="KW-0812">Transmembrane</keyword>
<keyword evidence="9" id="KW-1185">Reference proteome</keyword>
<dbReference type="GO" id="GO:0046964">
    <property type="term" value="F:3'-phosphoadenosine 5'-phosphosulfate transmembrane transporter activity"/>
    <property type="evidence" value="ECO:0007669"/>
    <property type="project" value="TreeGrafter"/>
</dbReference>
<reference evidence="8 9" key="1">
    <citation type="journal article" date="2008" name="Nature">
        <title>The Phaeodactylum genome reveals the evolutionary history of diatom genomes.</title>
        <authorList>
            <person name="Bowler C."/>
            <person name="Allen A.E."/>
            <person name="Badger J.H."/>
            <person name="Grimwood J."/>
            <person name="Jabbari K."/>
            <person name="Kuo A."/>
            <person name="Maheswari U."/>
            <person name="Martens C."/>
            <person name="Maumus F."/>
            <person name="Otillar R.P."/>
            <person name="Rayko E."/>
            <person name="Salamov A."/>
            <person name="Vandepoele K."/>
            <person name="Beszteri B."/>
            <person name="Gruber A."/>
            <person name="Heijde M."/>
            <person name="Katinka M."/>
            <person name="Mock T."/>
            <person name="Valentin K."/>
            <person name="Verret F."/>
            <person name="Berges J.A."/>
            <person name="Brownlee C."/>
            <person name="Cadoret J.P."/>
            <person name="Chiovitti A."/>
            <person name="Choi C.J."/>
            <person name="Coesel S."/>
            <person name="De Martino A."/>
            <person name="Detter J.C."/>
            <person name="Durkin C."/>
            <person name="Falciatore A."/>
            <person name="Fournet J."/>
            <person name="Haruta M."/>
            <person name="Huysman M.J."/>
            <person name="Jenkins B.D."/>
            <person name="Jiroutova K."/>
            <person name="Jorgensen R.E."/>
            <person name="Joubert Y."/>
            <person name="Kaplan A."/>
            <person name="Kroger N."/>
            <person name="Kroth P.G."/>
            <person name="La Roche J."/>
            <person name="Lindquist E."/>
            <person name="Lommer M."/>
            <person name="Martin-Jezequel V."/>
            <person name="Lopez P.J."/>
            <person name="Lucas S."/>
            <person name="Mangogna M."/>
            <person name="McGinnis K."/>
            <person name="Medlin L.K."/>
            <person name="Montsant A."/>
            <person name="Oudot-Le Secq M.P."/>
            <person name="Napoli C."/>
            <person name="Obornik M."/>
            <person name="Parker M.S."/>
            <person name="Petit J.L."/>
            <person name="Porcel B.M."/>
            <person name="Poulsen N."/>
            <person name="Robison M."/>
            <person name="Rychlewski L."/>
            <person name="Rynearson T.A."/>
            <person name="Schmutz J."/>
            <person name="Shapiro H."/>
            <person name="Siaut M."/>
            <person name="Stanley M."/>
            <person name="Sussman M.R."/>
            <person name="Taylor A.R."/>
            <person name="Vardi A."/>
            <person name="von Dassow P."/>
            <person name="Vyverman W."/>
            <person name="Willis A."/>
            <person name="Wyrwicz L.S."/>
            <person name="Rokhsar D.S."/>
            <person name="Weissenbach J."/>
            <person name="Armbrust E.V."/>
            <person name="Green B.R."/>
            <person name="Van de Peer Y."/>
            <person name="Grigoriev I.V."/>
        </authorList>
    </citation>
    <scope>NUCLEOTIDE SEQUENCE [LARGE SCALE GENOMIC DNA]</scope>
    <source>
        <strain evidence="8 9">CCAP 1055/1</strain>
    </source>
</reference>
<feature type="transmembrane region" description="Helical" evidence="7">
    <location>
        <begin position="300"/>
        <end position="320"/>
    </location>
</feature>
<dbReference type="EMBL" id="CM000606">
    <property type="protein sequence ID" value="EEC50695.1"/>
    <property type="molecule type" value="Genomic_DNA"/>
</dbReference>
<dbReference type="PANTHER" id="PTHR10778:SF8">
    <property type="entry name" value="ADENOSINE 3'-PHOSPHO 5'-PHOSPHOSULFATE TRANSPORTER 2"/>
    <property type="match status" value="1"/>
</dbReference>
<feature type="transmembrane region" description="Helical" evidence="7">
    <location>
        <begin position="264"/>
        <end position="284"/>
    </location>
</feature>
<comment type="subcellular location">
    <subcellularLocation>
        <location evidence="1">Membrane</location>
        <topology evidence="1">Multi-pass membrane protein</topology>
    </subcellularLocation>
</comment>
<keyword evidence="2" id="KW-0813">Transport</keyword>
<name>B7FRY3_PHATC</name>
<organism evidence="8 9">
    <name type="scientific">Phaeodactylum tricornutum (strain CCAP 1055/1)</name>
    <dbReference type="NCBI Taxonomy" id="556484"/>
    <lineage>
        <taxon>Eukaryota</taxon>
        <taxon>Sar</taxon>
        <taxon>Stramenopiles</taxon>
        <taxon>Ochrophyta</taxon>
        <taxon>Bacillariophyta</taxon>
        <taxon>Bacillariophyceae</taxon>
        <taxon>Bacillariophycidae</taxon>
        <taxon>Naviculales</taxon>
        <taxon>Phaeodactylaceae</taxon>
        <taxon>Phaeodactylum</taxon>
    </lineage>
</organism>
<dbReference type="KEGG" id="pti:PHATRDRAFT_43347"/>
<gene>
    <name evidence="8" type="ORF">PHATRDRAFT_43347</name>
</gene>
<dbReference type="PaxDb" id="2850-Phatr43347"/>
<evidence type="ECO:0000256" key="5">
    <source>
        <dbReference type="ARBA" id="ARBA00023136"/>
    </source>
</evidence>
<dbReference type="HOGENOM" id="CLU_718592_0_0_1"/>
<keyword evidence="4 7" id="KW-1133">Transmembrane helix</keyword>
<evidence type="ECO:0000256" key="6">
    <source>
        <dbReference type="SAM" id="MobiDB-lite"/>
    </source>
</evidence>
<dbReference type="eggNOG" id="KOG1582">
    <property type="taxonomic scope" value="Eukaryota"/>
</dbReference>
<dbReference type="Proteomes" id="UP000000759">
    <property type="component" value="Chromosome 2"/>
</dbReference>
<dbReference type="GO" id="GO:0005789">
    <property type="term" value="C:endoplasmic reticulum membrane"/>
    <property type="evidence" value="ECO:0007669"/>
    <property type="project" value="TreeGrafter"/>
</dbReference>
<sequence length="405" mass="44032">MVVSRDRTKPIAPVGNGNASPTSGATTTTTATRILVPDVDEEQSLLSLSTPDASVESEHIRHTKGQHESSTLFSIPVLMYMCLFFFAMIAHELALEAATHEFGHVDALASAVTCFQFGSCLVFPLLAAGRSGCRRFPRTFRQILPYVRLSVLVFGASGLATHAVRYVTYPTKVVFKSAKLIPTMIVATLWQGQRYTGMEYVAALWVCAGAAGFSYNSGNNPHGTETNDTIQSTPGLLLLSVSILCDAIVPNFQKVLLNGGLSANQLMINVNAVGLAALGTYMALTGELRSVAETATEHPWLLLYLTCVGLGLATAVWAYTKLIQATSSVVAVGVSTLRKVATILLSYIFFPKRLLMIHLPSFVHPFSAYSTFTFLFWFHGVVRVIVFLVFLHIQKLEDASPMLCR</sequence>
<evidence type="ECO:0000256" key="1">
    <source>
        <dbReference type="ARBA" id="ARBA00004141"/>
    </source>
</evidence>
<feature type="transmembrane region" description="Helical" evidence="7">
    <location>
        <begin position="71"/>
        <end position="95"/>
    </location>
</feature>
<dbReference type="InterPro" id="IPR013657">
    <property type="entry name" value="SCL35B1-4/HUT1"/>
</dbReference>
<protein>
    <submittedName>
        <fullName evidence="8">Uncharacterized protein</fullName>
    </submittedName>
</protein>
<reference evidence="9" key="2">
    <citation type="submission" date="2008-08" db="EMBL/GenBank/DDBJ databases">
        <authorList>
            <consortium name="Diatom Consortium"/>
            <person name="Grigoriev I."/>
            <person name="Grimwood J."/>
            <person name="Kuo A."/>
            <person name="Otillar R.P."/>
            <person name="Salamov A."/>
            <person name="Detter J.C."/>
            <person name="Lindquist E."/>
            <person name="Shapiro H."/>
            <person name="Lucas S."/>
            <person name="Glavina del Rio T."/>
            <person name="Pitluck S."/>
            <person name="Rokhsar D."/>
            <person name="Bowler C."/>
        </authorList>
    </citation>
    <scope>GENOME REANNOTATION</scope>
    <source>
        <strain evidence="9">CCAP 1055/1</strain>
    </source>
</reference>
<dbReference type="OrthoDB" id="46927at2759"/>
<dbReference type="PANTHER" id="PTHR10778">
    <property type="entry name" value="SOLUTE CARRIER FAMILY 35 MEMBER B"/>
    <property type="match status" value="1"/>
</dbReference>